<reference evidence="2 3" key="1">
    <citation type="submission" date="2019-06" db="EMBL/GenBank/DDBJ databases">
        <title>Whole genome shotgun sequence of Streptomyces gardneri NBRC 12865.</title>
        <authorList>
            <person name="Hosoyama A."/>
            <person name="Uohara A."/>
            <person name="Ohji S."/>
            <person name="Ichikawa N."/>
        </authorList>
    </citation>
    <scope>NUCLEOTIDE SEQUENCE [LARGE SCALE GENOMIC DNA]</scope>
    <source>
        <strain evidence="2 3">NBRC 12865</strain>
    </source>
</reference>
<comment type="caution">
    <text evidence="2">The sequence shown here is derived from an EMBL/GenBank/DDBJ whole genome shotgun (WGS) entry which is preliminary data.</text>
</comment>
<dbReference type="EMBL" id="BJMN01000040">
    <property type="protein sequence ID" value="GEB60196.1"/>
    <property type="molecule type" value="Genomic_DNA"/>
</dbReference>
<proteinExistence type="predicted"/>
<organism evidence="2 3">
    <name type="scientific">Streptomyces gardneri</name>
    <dbReference type="NCBI Taxonomy" id="66892"/>
    <lineage>
        <taxon>Bacteria</taxon>
        <taxon>Bacillati</taxon>
        <taxon>Actinomycetota</taxon>
        <taxon>Actinomycetes</taxon>
        <taxon>Kitasatosporales</taxon>
        <taxon>Streptomycetaceae</taxon>
        <taxon>Streptomyces</taxon>
    </lineage>
</organism>
<dbReference type="AlphaFoldDB" id="A0A4Y3RR59"/>
<evidence type="ECO:0000313" key="3">
    <source>
        <dbReference type="Proteomes" id="UP000315226"/>
    </source>
</evidence>
<name>A0A4Y3RR59_9ACTN</name>
<dbReference type="Gene3D" id="1.20.1260.10">
    <property type="match status" value="1"/>
</dbReference>
<sequence length="358" mass="39169">MVNTLLYARKNRIVELMEQPAERRDADWMREAAQQAILLELATLPPYLCAMWSIRHTGEDSSVFDALHEIVFDEMSHLGLACNLLTTLGGTPVLADESVVPTYPGPLPGGVRPELSVFLSGLTKESAGMYACIEEPDQPLARALAAHTSIGAFYTALLEAFRAHPERITGARQLTLDMPHHGEGNNVVALKTLAAVEAAIGVIKEQGEGTSASPENPHPGAPGELAHYYAFLEIHNGRKLRKNPVTGKWEFDENTPVPMPETLPMGIVPRGGWPRTGPSAPDAETIQILDDFNHAYSALLHLLQEAWKQDLPDEAERLLNDAVQQMFFLQGPAIQLMERPLPGAGGKTYGPEFRYVTA</sequence>
<evidence type="ECO:0000313" key="2">
    <source>
        <dbReference type="EMBL" id="GEB60196.1"/>
    </source>
</evidence>
<accession>A0A4Y3RR59</accession>
<feature type="domain" description="Iminophenyl-pyruvate dimer synthase" evidence="1">
    <location>
        <begin position="34"/>
        <end position="235"/>
    </location>
</feature>
<dbReference type="InterPro" id="IPR012347">
    <property type="entry name" value="Ferritin-like"/>
</dbReference>
<evidence type="ECO:0000259" key="1">
    <source>
        <dbReference type="Pfam" id="PF12902"/>
    </source>
</evidence>
<dbReference type="Proteomes" id="UP000315226">
    <property type="component" value="Unassembled WGS sequence"/>
</dbReference>
<gene>
    <name evidence="2" type="ORF">SGA01_58010</name>
</gene>
<dbReference type="PANTHER" id="PTHR34400:SF4">
    <property type="entry name" value="MEMBRANE PROTEIN"/>
    <property type="match status" value="1"/>
</dbReference>
<dbReference type="PANTHER" id="PTHR34400">
    <property type="match status" value="1"/>
</dbReference>
<dbReference type="InterPro" id="IPR026820">
    <property type="entry name" value="VioB/RebD_dom"/>
</dbReference>
<protein>
    <submittedName>
        <fullName evidence="2">Membrane protein</fullName>
    </submittedName>
</protein>
<keyword evidence="3" id="KW-1185">Reference proteome</keyword>
<dbReference type="Pfam" id="PF12902">
    <property type="entry name" value="Ferritin-like"/>
    <property type="match status" value="1"/>
</dbReference>